<reference evidence="2 3" key="2">
    <citation type="journal article" date="2011" name="J. Antibiot.">
        <title>Furaquinocins I and J: novel polyketide isoprenoid hybrid compounds from Streptomyces reveromyceticus SN-593.</title>
        <authorList>
            <person name="Panthee S."/>
            <person name="Takahashi S."/>
            <person name="Takagi H."/>
            <person name="Nogawa T."/>
            <person name="Oowada E."/>
            <person name="Uramoto M."/>
            <person name="Osada H."/>
        </authorList>
    </citation>
    <scope>NUCLEOTIDE SEQUENCE [LARGE SCALE GENOMIC DNA]</scope>
    <source>
        <strain evidence="2 3">SN-593</strain>
    </source>
</reference>
<organism evidence="2 3">
    <name type="scientific">Actinacidiphila reveromycinica</name>
    <dbReference type="NCBI Taxonomy" id="659352"/>
    <lineage>
        <taxon>Bacteria</taxon>
        <taxon>Bacillati</taxon>
        <taxon>Actinomycetota</taxon>
        <taxon>Actinomycetes</taxon>
        <taxon>Kitasatosporales</taxon>
        <taxon>Streptomycetaceae</taxon>
        <taxon>Actinacidiphila</taxon>
    </lineage>
</organism>
<keyword evidence="3" id="KW-1185">Reference proteome</keyword>
<dbReference type="EMBL" id="AP018365">
    <property type="protein sequence ID" value="BBA97337.1"/>
    <property type="molecule type" value="Genomic_DNA"/>
</dbReference>
<name>A0A7U3UR85_9ACTN</name>
<dbReference type="KEGG" id="arev:RVR_3024"/>
<accession>A0A7U3UR85</accession>
<reference evidence="2 3" key="1">
    <citation type="journal article" date="2010" name="J. Bacteriol.">
        <title>Biochemical characterization of a novel indole prenyltransferase from Streptomyces sp. SN-593.</title>
        <authorList>
            <person name="Takahashi S."/>
            <person name="Takagi H."/>
            <person name="Toyoda A."/>
            <person name="Uramoto M."/>
            <person name="Nogawa T."/>
            <person name="Ueki M."/>
            <person name="Sakaki Y."/>
            <person name="Osada H."/>
        </authorList>
    </citation>
    <scope>NUCLEOTIDE SEQUENCE [LARGE SCALE GENOMIC DNA]</scope>
    <source>
        <strain evidence="2 3">SN-593</strain>
    </source>
</reference>
<reference evidence="2 3" key="3">
    <citation type="journal article" date="2011" name="Nat. Chem. Biol.">
        <title>Reveromycin A biosynthesis uses RevG and RevJ for stereospecific spiroacetal formation.</title>
        <authorList>
            <person name="Takahashi S."/>
            <person name="Toyoda A."/>
            <person name="Sekiyama Y."/>
            <person name="Takagi H."/>
            <person name="Nogawa T."/>
            <person name="Uramoto M."/>
            <person name="Suzuki R."/>
            <person name="Koshino H."/>
            <person name="Kumano T."/>
            <person name="Panthee S."/>
            <person name="Dairi T."/>
            <person name="Ishikawa J."/>
            <person name="Ikeda H."/>
            <person name="Sakaki Y."/>
            <person name="Osada H."/>
        </authorList>
    </citation>
    <scope>NUCLEOTIDE SEQUENCE [LARGE SCALE GENOMIC DNA]</scope>
    <source>
        <strain evidence="2 3">SN-593</strain>
    </source>
</reference>
<sequence>MVLHMPFVLALAAATFFLSRKAGLKATHAVVCGAFGFSLADTSPATSLHSAGAGMLGMIGGIGP</sequence>
<proteinExistence type="predicted"/>
<reference evidence="2 3" key="4">
    <citation type="journal article" date="2020" name="Sci. Rep.">
        <title>beta-carboline chemical signals induce reveromycin production through a LuxR family regulator in Streptomyces sp. SN-593.</title>
        <authorList>
            <person name="Panthee S."/>
            <person name="Kito N."/>
            <person name="Hayashi T."/>
            <person name="Shimizu T."/>
            <person name="Ishikawa J."/>
            <person name="Hamamoto H."/>
            <person name="Osada H."/>
            <person name="Takahashi S."/>
        </authorList>
    </citation>
    <scope>NUCLEOTIDE SEQUENCE [LARGE SCALE GENOMIC DNA]</scope>
    <source>
        <strain evidence="2 3">SN-593</strain>
    </source>
</reference>
<feature type="chain" id="PRO_5038666187" evidence="1">
    <location>
        <begin position="23"/>
        <end position="64"/>
    </location>
</feature>
<keyword evidence="1" id="KW-0732">Signal</keyword>
<protein>
    <submittedName>
        <fullName evidence="2">Uncharacterized protein</fullName>
    </submittedName>
</protein>
<evidence type="ECO:0000313" key="2">
    <source>
        <dbReference type="EMBL" id="BBA97337.1"/>
    </source>
</evidence>
<evidence type="ECO:0000256" key="1">
    <source>
        <dbReference type="SAM" id="SignalP"/>
    </source>
</evidence>
<evidence type="ECO:0000313" key="3">
    <source>
        <dbReference type="Proteomes" id="UP000595703"/>
    </source>
</evidence>
<gene>
    <name evidence="2" type="ORF">RVR_3024</name>
</gene>
<dbReference type="Proteomes" id="UP000595703">
    <property type="component" value="Chromosome"/>
</dbReference>
<dbReference type="AlphaFoldDB" id="A0A7U3UR85"/>
<feature type="signal peptide" evidence="1">
    <location>
        <begin position="1"/>
        <end position="22"/>
    </location>
</feature>